<keyword evidence="2" id="KW-1185">Reference proteome</keyword>
<protein>
    <submittedName>
        <fullName evidence="1">Uncharacterized protein</fullName>
    </submittedName>
</protein>
<sequence>MPVFVDQPFTEDRPLGITHLLDGGHLEQCGVAVCGDPDTAGVFTGLEHIHDSLYRVAGKQHTALPASSPHSESGLLPVLA</sequence>
<dbReference type="RefSeq" id="WP_068047885.1">
    <property type="nucleotide sequence ID" value="NZ_JAAXOO010000005.1"/>
</dbReference>
<evidence type="ECO:0000313" key="2">
    <source>
        <dbReference type="Proteomes" id="UP000565715"/>
    </source>
</evidence>
<organism evidence="1 2">
    <name type="scientific">Nocardia speluncae</name>
    <dbReference type="NCBI Taxonomy" id="419477"/>
    <lineage>
        <taxon>Bacteria</taxon>
        <taxon>Bacillati</taxon>
        <taxon>Actinomycetota</taxon>
        <taxon>Actinomycetes</taxon>
        <taxon>Mycobacteriales</taxon>
        <taxon>Nocardiaceae</taxon>
        <taxon>Nocardia</taxon>
    </lineage>
</organism>
<proteinExistence type="predicted"/>
<evidence type="ECO:0000313" key="1">
    <source>
        <dbReference type="EMBL" id="NKY35628.1"/>
    </source>
</evidence>
<dbReference type="AlphaFoldDB" id="A0A846XHJ8"/>
<reference evidence="1 2" key="1">
    <citation type="submission" date="2020-04" db="EMBL/GenBank/DDBJ databases">
        <title>MicrobeNet Type strains.</title>
        <authorList>
            <person name="Nicholson A.C."/>
        </authorList>
    </citation>
    <scope>NUCLEOTIDE SEQUENCE [LARGE SCALE GENOMIC DNA]</scope>
    <source>
        <strain evidence="1 2">DSM 45078</strain>
    </source>
</reference>
<gene>
    <name evidence="1" type="ORF">HGA13_21505</name>
</gene>
<accession>A0A846XHJ8</accession>
<dbReference type="Proteomes" id="UP000565715">
    <property type="component" value="Unassembled WGS sequence"/>
</dbReference>
<name>A0A846XHJ8_9NOCA</name>
<comment type="caution">
    <text evidence="1">The sequence shown here is derived from an EMBL/GenBank/DDBJ whole genome shotgun (WGS) entry which is preliminary data.</text>
</comment>
<dbReference type="EMBL" id="JAAXOO010000005">
    <property type="protein sequence ID" value="NKY35628.1"/>
    <property type="molecule type" value="Genomic_DNA"/>
</dbReference>